<dbReference type="Pfam" id="PF03783">
    <property type="entry name" value="CsgG"/>
    <property type="match status" value="1"/>
</dbReference>
<proteinExistence type="predicted"/>
<evidence type="ECO:0000256" key="1">
    <source>
        <dbReference type="PROSITE-ProRule" id="PRU00339"/>
    </source>
</evidence>
<dbReference type="Gene3D" id="3.40.50.10610">
    <property type="entry name" value="ABC-type transport auxiliary lipoprotein component"/>
    <property type="match status" value="1"/>
</dbReference>
<dbReference type="EMBL" id="JAGQHR010000558">
    <property type="protein sequence ID" value="MCA9729055.1"/>
    <property type="molecule type" value="Genomic_DNA"/>
</dbReference>
<comment type="caution">
    <text evidence="2">The sequence shown here is derived from an EMBL/GenBank/DDBJ whole genome shotgun (WGS) entry which is preliminary data.</text>
</comment>
<sequence>MLVLFLTSGVGASVRAEEPDAATLDAFRADPRSFFFEQRSADAIACGQIVLRDPDYPPAARVEALTTLGAIYVSTKRTSQARAAFYEILETDPLAELDRPEQLPPPVVRLYYGLRDSVLLAAGGGRPDIRTVAVGDIENNAIVSGAYDLDRFALGLQHILVTDLKASTPLKIVDRQRLGVLLDEIGMNQNQEVFDPRYSVPLGKLCGAQSYLFGSLFQVEEKKIRLDLKWVDTSTTEILLSEGLEMKIGSGDDLLKLERKVLLDLLLPKMHELLVSAQGEDAPTHDEMEKRVKQYFDEKKRAKKRLAEGANYVDLLLQTGDAILAEERGDLAEARTAWKRVREIDPLDPLAEDRSAALVAYLDLQEGP</sequence>
<evidence type="ECO:0000313" key="2">
    <source>
        <dbReference type="EMBL" id="MCA9729055.1"/>
    </source>
</evidence>
<dbReference type="GO" id="GO:0030288">
    <property type="term" value="C:outer membrane-bounded periplasmic space"/>
    <property type="evidence" value="ECO:0007669"/>
    <property type="project" value="InterPro"/>
</dbReference>
<dbReference type="Proteomes" id="UP000697710">
    <property type="component" value="Unassembled WGS sequence"/>
</dbReference>
<gene>
    <name evidence="2" type="ORF">KC729_15295</name>
</gene>
<dbReference type="AlphaFoldDB" id="A0A956RQJ0"/>
<organism evidence="2 3">
    <name type="scientific">Eiseniibacteriota bacterium</name>
    <dbReference type="NCBI Taxonomy" id="2212470"/>
    <lineage>
        <taxon>Bacteria</taxon>
        <taxon>Candidatus Eiseniibacteriota</taxon>
    </lineage>
</organism>
<accession>A0A956RQJ0</accession>
<keyword evidence="1" id="KW-0802">TPR repeat</keyword>
<protein>
    <recommendedName>
        <fullName evidence="4">Tetratricopeptide repeat protein</fullName>
    </recommendedName>
</protein>
<reference evidence="2" key="2">
    <citation type="journal article" date="2021" name="Microbiome">
        <title>Successional dynamics and alternative stable states in a saline activated sludge microbial community over 9 years.</title>
        <authorList>
            <person name="Wang Y."/>
            <person name="Ye J."/>
            <person name="Ju F."/>
            <person name="Liu L."/>
            <person name="Boyd J.A."/>
            <person name="Deng Y."/>
            <person name="Parks D.H."/>
            <person name="Jiang X."/>
            <person name="Yin X."/>
            <person name="Woodcroft B.J."/>
            <person name="Tyson G.W."/>
            <person name="Hugenholtz P."/>
            <person name="Polz M.F."/>
            <person name="Zhang T."/>
        </authorList>
    </citation>
    <scope>NUCLEOTIDE SEQUENCE</scope>
    <source>
        <strain evidence="2">HKST-UBA01</strain>
    </source>
</reference>
<evidence type="ECO:0008006" key="4">
    <source>
        <dbReference type="Google" id="ProtNLM"/>
    </source>
</evidence>
<feature type="repeat" description="TPR" evidence="1">
    <location>
        <begin position="62"/>
        <end position="95"/>
    </location>
</feature>
<dbReference type="PROSITE" id="PS50005">
    <property type="entry name" value="TPR"/>
    <property type="match status" value="1"/>
</dbReference>
<reference evidence="2" key="1">
    <citation type="submission" date="2020-04" db="EMBL/GenBank/DDBJ databases">
        <authorList>
            <person name="Zhang T."/>
        </authorList>
    </citation>
    <scope>NUCLEOTIDE SEQUENCE</scope>
    <source>
        <strain evidence="2">HKST-UBA01</strain>
    </source>
</reference>
<evidence type="ECO:0000313" key="3">
    <source>
        <dbReference type="Proteomes" id="UP000697710"/>
    </source>
</evidence>
<dbReference type="InterPro" id="IPR005534">
    <property type="entry name" value="Curli_assmbl/transp-comp_CsgG"/>
</dbReference>
<name>A0A956RQJ0_UNCEI</name>
<dbReference type="InterPro" id="IPR019734">
    <property type="entry name" value="TPR_rpt"/>
</dbReference>